<evidence type="ECO:0000259" key="10">
    <source>
        <dbReference type="PROSITE" id="PS50059"/>
    </source>
</evidence>
<sequence length="171" mass="18465">MKSCDLPVIDNSTIEICQDKVVRLGFRVTDQQNGHLLQYGDDLVYLHGGYGGAFPKIEQAIQGCRVGDQISVSLSPEEGYGQHNPELVIELPGEAFSGELPHTGEAVDGQLPDGSSMTFTVSEVSGESIRMDGNHPFAGKYLAFDFEVLEVRSSTSAERSAGYAFDGMLNC</sequence>
<dbReference type="Gene3D" id="3.10.50.40">
    <property type="match status" value="1"/>
</dbReference>
<reference evidence="11 12" key="1">
    <citation type="submission" date="2019-03" db="EMBL/GenBank/DDBJ databases">
        <title>Genomic Encyclopedia of Type Strains, Phase IV (KMG-IV): sequencing the most valuable type-strain genomes for metagenomic binning, comparative biology and taxonomic classification.</title>
        <authorList>
            <person name="Goeker M."/>
        </authorList>
    </citation>
    <scope>NUCLEOTIDE SEQUENCE [LARGE SCALE GENOMIC DNA]</scope>
    <source>
        <strain evidence="11 12">DSM 19610</strain>
    </source>
</reference>
<dbReference type="EMBL" id="SMFX01000001">
    <property type="protein sequence ID" value="TCK18969.1"/>
    <property type="molecule type" value="Genomic_DNA"/>
</dbReference>
<dbReference type="GO" id="GO:0003755">
    <property type="term" value="F:peptidyl-prolyl cis-trans isomerase activity"/>
    <property type="evidence" value="ECO:0007669"/>
    <property type="project" value="UniProtKB-KW"/>
</dbReference>
<dbReference type="Proteomes" id="UP000295707">
    <property type="component" value="Unassembled WGS sequence"/>
</dbReference>
<dbReference type="PROSITE" id="PS50059">
    <property type="entry name" value="FKBP_PPIASE"/>
    <property type="match status" value="1"/>
</dbReference>
<comment type="catalytic activity">
    <reaction evidence="1 9">
        <text>[protein]-peptidylproline (omega=180) = [protein]-peptidylproline (omega=0)</text>
        <dbReference type="Rhea" id="RHEA:16237"/>
        <dbReference type="Rhea" id="RHEA-COMP:10747"/>
        <dbReference type="Rhea" id="RHEA-COMP:10748"/>
        <dbReference type="ChEBI" id="CHEBI:83833"/>
        <dbReference type="ChEBI" id="CHEBI:83834"/>
        <dbReference type="EC" id="5.2.1.8"/>
    </reaction>
</comment>
<evidence type="ECO:0000256" key="7">
    <source>
        <dbReference type="ARBA" id="ARBA00023235"/>
    </source>
</evidence>
<evidence type="ECO:0000256" key="8">
    <source>
        <dbReference type="ARBA" id="ARBA00037071"/>
    </source>
</evidence>
<dbReference type="InterPro" id="IPR001179">
    <property type="entry name" value="PPIase_FKBP_dom"/>
</dbReference>
<dbReference type="GO" id="GO:0042026">
    <property type="term" value="P:protein refolding"/>
    <property type="evidence" value="ECO:0007669"/>
    <property type="project" value="UniProtKB-ARBA"/>
</dbReference>
<comment type="subcellular location">
    <subcellularLocation>
        <location evidence="2">Cytoplasm</location>
    </subcellularLocation>
</comment>
<keyword evidence="4" id="KW-0963">Cytoplasm</keyword>
<evidence type="ECO:0000256" key="3">
    <source>
        <dbReference type="ARBA" id="ARBA00006577"/>
    </source>
</evidence>
<dbReference type="InterPro" id="IPR046357">
    <property type="entry name" value="PPIase_dom_sf"/>
</dbReference>
<evidence type="ECO:0000256" key="9">
    <source>
        <dbReference type="PROSITE-ProRule" id="PRU00277"/>
    </source>
</evidence>
<dbReference type="SUPFAM" id="SSF54534">
    <property type="entry name" value="FKBP-like"/>
    <property type="match status" value="1"/>
</dbReference>
<dbReference type="PANTHER" id="PTHR47861">
    <property type="entry name" value="FKBP-TYPE PEPTIDYL-PROLYL CIS-TRANS ISOMERASE SLYD"/>
    <property type="match status" value="1"/>
</dbReference>
<accession>A0A4R1HHT2</accession>
<evidence type="ECO:0000256" key="4">
    <source>
        <dbReference type="ARBA" id="ARBA00022490"/>
    </source>
</evidence>
<evidence type="ECO:0000313" key="12">
    <source>
        <dbReference type="Proteomes" id="UP000295707"/>
    </source>
</evidence>
<keyword evidence="5 9" id="KW-0697">Rotamase</keyword>
<comment type="caution">
    <text evidence="11">The sequence shown here is derived from an EMBL/GenBank/DDBJ whole genome shotgun (WGS) entry which is preliminary data.</text>
</comment>
<keyword evidence="12" id="KW-1185">Reference proteome</keyword>
<keyword evidence="7 9" id="KW-0413">Isomerase</keyword>
<dbReference type="OrthoDB" id="9808891at2"/>
<dbReference type="AlphaFoldDB" id="A0A4R1HHT2"/>
<feature type="domain" description="PPIase FKBP-type" evidence="10">
    <location>
        <begin position="19"/>
        <end position="127"/>
    </location>
</feature>
<organism evidence="11 12">
    <name type="scientific">Thiogranum longum</name>
    <dbReference type="NCBI Taxonomy" id="1537524"/>
    <lineage>
        <taxon>Bacteria</taxon>
        <taxon>Pseudomonadati</taxon>
        <taxon>Pseudomonadota</taxon>
        <taxon>Gammaproteobacteria</taxon>
        <taxon>Chromatiales</taxon>
        <taxon>Ectothiorhodospiraceae</taxon>
        <taxon>Thiogranum</taxon>
    </lineage>
</organism>
<evidence type="ECO:0000256" key="2">
    <source>
        <dbReference type="ARBA" id="ARBA00004496"/>
    </source>
</evidence>
<comment type="similarity">
    <text evidence="3">Belongs to the FKBP-type PPIase family.</text>
</comment>
<dbReference type="RefSeq" id="WP_132973229.1">
    <property type="nucleotide sequence ID" value="NZ_SMFX01000001.1"/>
</dbReference>
<dbReference type="EC" id="5.2.1.8" evidence="9"/>
<proteinExistence type="inferred from homology"/>
<gene>
    <name evidence="11" type="ORF">DFR30_2258</name>
</gene>
<dbReference type="InterPro" id="IPR048261">
    <property type="entry name" value="SlpA/SlyD-like_ins_sf"/>
</dbReference>
<evidence type="ECO:0000313" key="11">
    <source>
        <dbReference type="EMBL" id="TCK18969.1"/>
    </source>
</evidence>
<dbReference type="PANTHER" id="PTHR47861:SF3">
    <property type="entry name" value="FKBP-TYPE PEPTIDYL-PROLYL CIS-TRANS ISOMERASE SLYD"/>
    <property type="match status" value="1"/>
</dbReference>
<keyword evidence="6" id="KW-0143">Chaperone</keyword>
<name>A0A4R1HHT2_9GAMM</name>
<protein>
    <recommendedName>
        <fullName evidence="9">peptidylprolyl isomerase</fullName>
        <ecNumber evidence="9">5.2.1.8</ecNumber>
    </recommendedName>
</protein>
<dbReference type="Gene3D" id="2.40.10.330">
    <property type="match status" value="1"/>
</dbReference>
<comment type="function">
    <text evidence="8">Also involved in hydrogenase metallocenter assembly, probably by participating in the nickel insertion step. This function in hydrogenase biosynthesis requires chaperone activity and the presence of the metal-binding domain, but not PPIase activity.</text>
</comment>
<dbReference type="GO" id="GO:0005737">
    <property type="term" value="C:cytoplasm"/>
    <property type="evidence" value="ECO:0007669"/>
    <property type="project" value="UniProtKB-SubCell"/>
</dbReference>
<evidence type="ECO:0000256" key="6">
    <source>
        <dbReference type="ARBA" id="ARBA00023186"/>
    </source>
</evidence>
<evidence type="ECO:0000256" key="5">
    <source>
        <dbReference type="ARBA" id="ARBA00023110"/>
    </source>
</evidence>
<evidence type="ECO:0000256" key="1">
    <source>
        <dbReference type="ARBA" id="ARBA00000971"/>
    </source>
</evidence>